<evidence type="ECO:0000313" key="3">
    <source>
        <dbReference type="Proteomes" id="UP000198736"/>
    </source>
</evidence>
<gene>
    <name evidence="2" type="ORF">COMA2_260019</name>
</gene>
<proteinExistence type="predicted"/>
<dbReference type="RefSeq" id="WP_090898386.1">
    <property type="nucleotide sequence ID" value="NZ_CZPZ01000019.1"/>
</dbReference>
<feature type="domain" description="DUF5069" evidence="1">
    <location>
        <begin position="5"/>
        <end position="140"/>
    </location>
</feature>
<dbReference type="EMBL" id="CZPZ01000019">
    <property type="protein sequence ID" value="CUS36758.1"/>
    <property type="molecule type" value="Genomic_DNA"/>
</dbReference>
<dbReference type="OrthoDB" id="9800332at2"/>
<keyword evidence="3" id="KW-1185">Reference proteome</keyword>
<evidence type="ECO:0000313" key="2">
    <source>
        <dbReference type="EMBL" id="CUS36758.1"/>
    </source>
</evidence>
<reference evidence="3" key="1">
    <citation type="submission" date="2015-10" db="EMBL/GenBank/DDBJ databases">
        <authorList>
            <person name="Luecker S."/>
            <person name="Luecker S."/>
        </authorList>
    </citation>
    <scope>NUCLEOTIDE SEQUENCE [LARGE SCALE GENOMIC DNA]</scope>
</reference>
<sequence length="148" mass="17061">MQVNGLRSPFQKGSGLYHFSRMLDKIRLHQAGQLPEEYHPNFGLRAGLDGHLCGFLGVEHADVYERVRQGGSDDEVAEWCFQRGLRPSKMQLRIWNEFARKFGWNDIAAKFLARMKQEDGLEHRTDIVTAFELIDLREGREGESPNET</sequence>
<evidence type="ECO:0000259" key="1">
    <source>
        <dbReference type="Pfam" id="PF16798"/>
    </source>
</evidence>
<dbReference type="AlphaFoldDB" id="A0A0S4LLH6"/>
<name>A0A0S4LLH6_9BACT</name>
<dbReference type="InterPro" id="IPR031849">
    <property type="entry name" value="DUF5069"/>
</dbReference>
<organism evidence="2 3">
    <name type="scientific">Candidatus Nitrospira nitrificans</name>
    <dbReference type="NCBI Taxonomy" id="1742973"/>
    <lineage>
        <taxon>Bacteria</taxon>
        <taxon>Pseudomonadati</taxon>
        <taxon>Nitrospirota</taxon>
        <taxon>Nitrospiria</taxon>
        <taxon>Nitrospirales</taxon>
        <taxon>Nitrospiraceae</taxon>
        <taxon>Nitrospira</taxon>
    </lineage>
</organism>
<protein>
    <recommendedName>
        <fullName evidence="1">DUF5069 domain-containing protein</fullName>
    </recommendedName>
</protein>
<dbReference type="Pfam" id="PF16798">
    <property type="entry name" value="DUF5069"/>
    <property type="match status" value="1"/>
</dbReference>
<accession>A0A0S4LLH6</accession>
<dbReference type="Proteomes" id="UP000198736">
    <property type="component" value="Unassembled WGS sequence"/>
</dbReference>